<gene>
    <name evidence="1" type="ORF">LCGC14_2041220</name>
</gene>
<evidence type="ECO:0000313" key="1">
    <source>
        <dbReference type="EMBL" id="KKL76806.1"/>
    </source>
</evidence>
<dbReference type="AlphaFoldDB" id="A0A0F9FEG3"/>
<dbReference type="PROSITE" id="PS51257">
    <property type="entry name" value="PROKAR_LIPOPROTEIN"/>
    <property type="match status" value="1"/>
</dbReference>
<organism evidence="1">
    <name type="scientific">marine sediment metagenome</name>
    <dbReference type="NCBI Taxonomy" id="412755"/>
    <lineage>
        <taxon>unclassified sequences</taxon>
        <taxon>metagenomes</taxon>
        <taxon>ecological metagenomes</taxon>
    </lineage>
</organism>
<protein>
    <submittedName>
        <fullName evidence="1">Uncharacterized protein</fullName>
    </submittedName>
</protein>
<proteinExistence type="predicted"/>
<accession>A0A0F9FEG3</accession>
<sequence length="69" mass="7545">MLAVLQRLTRVSIICLTMSALSGCVEIVIAAECSWAKAIYLAPQDVVTQATEDKIIAHNKKVAELCRDK</sequence>
<name>A0A0F9FEG3_9ZZZZ</name>
<comment type="caution">
    <text evidence="1">The sequence shown here is derived from an EMBL/GenBank/DDBJ whole genome shotgun (WGS) entry which is preliminary data.</text>
</comment>
<dbReference type="EMBL" id="LAZR01023936">
    <property type="protein sequence ID" value="KKL76806.1"/>
    <property type="molecule type" value="Genomic_DNA"/>
</dbReference>
<reference evidence="1" key="1">
    <citation type="journal article" date="2015" name="Nature">
        <title>Complex archaea that bridge the gap between prokaryotes and eukaryotes.</title>
        <authorList>
            <person name="Spang A."/>
            <person name="Saw J.H."/>
            <person name="Jorgensen S.L."/>
            <person name="Zaremba-Niedzwiedzka K."/>
            <person name="Martijn J."/>
            <person name="Lind A.E."/>
            <person name="van Eijk R."/>
            <person name="Schleper C."/>
            <person name="Guy L."/>
            <person name="Ettema T.J."/>
        </authorList>
    </citation>
    <scope>NUCLEOTIDE SEQUENCE</scope>
</reference>